<dbReference type="OMA" id="CEDCEDP"/>
<dbReference type="OrthoDB" id="342367at2759"/>
<dbReference type="RefSeq" id="XP_002140533.1">
    <property type="nucleotide sequence ID" value="XM_002140497.1"/>
</dbReference>
<dbReference type="GeneID" id="6995563"/>
<dbReference type="VEuPathDB" id="CryptoDB:CMU_019410"/>
<name>B6ACC8_CRYMR</name>
<protein>
    <submittedName>
        <fullName evidence="1">Uncharacterized protein</fullName>
    </submittedName>
</protein>
<proteinExistence type="predicted"/>
<gene>
    <name evidence="1" type="ORF">CMU_019410</name>
</gene>
<dbReference type="EMBL" id="DS989728">
    <property type="protein sequence ID" value="EEA06184.1"/>
    <property type="molecule type" value="Genomic_DNA"/>
</dbReference>
<keyword evidence="2" id="KW-1185">Reference proteome</keyword>
<accession>B6ACC8</accession>
<sequence length="524" mass="59574">MKYTRIKESLKIEEPNISNKDEDKDTKISCNCSIIRTISEIINTNNGNNNYSLRPSILVSLCSAFSPSQRGLVESVTDILFSEFLTKSKISSEDASYNLCIQSMYSVLLLTICHVHNLAEHEEEWFVEFLKNRKFPILTPSGFKSEILLNLFNALSCFGSSLKRRPSNMQRLEVTLLRLGISFYISLYTIMDHSFSTNRFVRALIVGVYSWIHGTTSRSFTSNLVLNQRGLFNNTNTKIIKSKEVVQDHIVRNLISLFDDFSIQLIFVYGYRPHSVTWADIDLYIKSTNDPILENIFILTTSDKFFLNITPSICSSYCNYCNHMKDDFTILSNTQSSIIKYNTSSTSSSITNLSDDCNTIPIVSTNSVSNSYVEDIVSQSGLTELEYDDELDCDELFHFKNNIVAPTKNTNLSISSKLHGIPVSNSDKLFNFNRINNKVLNNGRNILKNSVKFGINLGIKKHSSWSQFIHMFGNCNIKSDIDSCIDISDKSSNQDSHKKDHLTKYLVGKDIYECEDCEDPLNVL</sequence>
<reference evidence="1" key="1">
    <citation type="submission" date="2008-06" db="EMBL/GenBank/DDBJ databases">
        <authorList>
            <person name="Lorenzi H."/>
            <person name="Inman J."/>
            <person name="Miller J."/>
            <person name="Schobel S."/>
            <person name="Amedeo P."/>
            <person name="Caler E.V."/>
            <person name="da Silva J."/>
        </authorList>
    </citation>
    <scope>NUCLEOTIDE SEQUENCE [LARGE SCALE GENOMIC DNA]</scope>
    <source>
        <strain evidence="1">RN66</strain>
    </source>
</reference>
<organism evidence="1 2">
    <name type="scientific">Cryptosporidium muris (strain RN66)</name>
    <dbReference type="NCBI Taxonomy" id="441375"/>
    <lineage>
        <taxon>Eukaryota</taxon>
        <taxon>Sar</taxon>
        <taxon>Alveolata</taxon>
        <taxon>Apicomplexa</taxon>
        <taxon>Conoidasida</taxon>
        <taxon>Coccidia</taxon>
        <taxon>Eucoccidiorida</taxon>
        <taxon>Eimeriorina</taxon>
        <taxon>Cryptosporidiidae</taxon>
        <taxon>Cryptosporidium</taxon>
    </lineage>
</organism>
<dbReference type="AlphaFoldDB" id="B6ACC8"/>
<dbReference type="Proteomes" id="UP000001460">
    <property type="component" value="Unassembled WGS sequence"/>
</dbReference>
<evidence type="ECO:0000313" key="2">
    <source>
        <dbReference type="Proteomes" id="UP000001460"/>
    </source>
</evidence>
<evidence type="ECO:0000313" key="1">
    <source>
        <dbReference type="EMBL" id="EEA06184.1"/>
    </source>
</evidence>